<dbReference type="EMBL" id="JAAMPC010001635">
    <property type="protein sequence ID" value="KAG2238109.1"/>
    <property type="molecule type" value="Genomic_DNA"/>
</dbReference>
<dbReference type="OrthoDB" id="10365188at2759"/>
<organism evidence="2 3">
    <name type="scientific">Brassica carinata</name>
    <name type="common">Ethiopian mustard</name>
    <name type="synonym">Abyssinian cabbage</name>
    <dbReference type="NCBI Taxonomy" id="52824"/>
    <lineage>
        <taxon>Eukaryota</taxon>
        <taxon>Viridiplantae</taxon>
        <taxon>Streptophyta</taxon>
        <taxon>Embryophyta</taxon>
        <taxon>Tracheophyta</taxon>
        <taxon>Spermatophyta</taxon>
        <taxon>Magnoliopsida</taxon>
        <taxon>eudicotyledons</taxon>
        <taxon>Gunneridae</taxon>
        <taxon>Pentapetalae</taxon>
        <taxon>rosids</taxon>
        <taxon>malvids</taxon>
        <taxon>Brassicales</taxon>
        <taxon>Brassicaceae</taxon>
        <taxon>Brassiceae</taxon>
        <taxon>Brassica</taxon>
    </lineage>
</organism>
<accession>A0A8X7TDY4</accession>
<reference evidence="2 3" key="1">
    <citation type="submission" date="2020-02" db="EMBL/GenBank/DDBJ databases">
        <authorList>
            <person name="Ma Q."/>
            <person name="Huang Y."/>
            <person name="Song X."/>
            <person name="Pei D."/>
        </authorList>
    </citation>
    <scope>NUCLEOTIDE SEQUENCE [LARGE SCALE GENOMIC DNA]</scope>
    <source>
        <strain evidence="2">Sxm20200214</strain>
        <tissue evidence="2">Leaf</tissue>
    </source>
</reference>
<dbReference type="Proteomes" id="UP000886595">
    <property type="component" value="Unassembled WGS sequence"/>
</dbReference>
<evidence type="ECO:0000313" key="2">
    <source>
        <dbReference type="EMBL" id="KAG2238109.1"/>
    </source>
</evidence>
<comment type="caution">
    <text evidence="2">The sequence shown here is derived from an EMBL/GenBank/DDBJ whole genome shotgun (WGS) entry which is preliminary data.</text>
</comment>
<sequence length="223" mass="25235">MSPWDSDETRSSLSVARRRKGDSLSLSLCDSWRKRSQTSLSRWLTSMKEIVDYLPLRGASRRRRTALSFWVDKLESEGSILSRGGSRRRRYMAICRWLSSTATELSVDASPRFVQDQRETRDQLAFDLLSGKRGQEGASSKVNENEAAVEGTSRPPGVKAAKARGEKPITEGKDVGELQNMLVRKEKMSKMKLLDRLMAKQEPLDDDEVALKKKLTKELLLSN</sequence>
<name>A0A8X7TDY4_BRACI</name>
<keyword evidence="3" id="KW-1185">Reference proteome</keyword>
<feature type="region of interest" description="Disordered" evidence="1">
    <location>
        <begin position="135"/>
        <end position="169"/>
    </location>
</feature>
<gene>
    <name evidence="2" type="ORF">Bca52824_092629</name>
</gene>
<proteinExistence type="predicted"/>
<evidence type="ECO:0000313" key="3">
    <source>
        <dbReference type="Proteomes" id="UP000886595"/>
    </source>
</evidence>
<protein>
    <submittedName>
        <fullName evidence="2">Uncharacterized protein</fullName>
    </submittedName>
</protein>
<evidence type="ECO:0000256" key="1">
    <source>
        <dbReference type="SAM" id="MobiDB-lite"/>
    </source>
</evidence>
<dbReference type="AlphaFoldDB" id="A0A8X7TDY4"/>